<reference evidence="1" key="1">
    <citation type="submission" date="2019-11" db="UniProtKB">
        <authorList>
            <consortium name="WormBaseParasite"/>
        </authorList>
    </citation>
    <scope>IDENTIFICATION</scope>
</reference>
<dbReference type="AlphaFoldDB" id="A0A5K3EXW4"/>
<protein>
    <submittedName>
        <fullName evidence="1">Uncharacterized protein</fullName>
    </submittedName>
</protein>
<proteinExistence type="predicted"/>
<organism evidence="1">
    <name type="scientific">Mesocestoides corti</name>
    <name type="common">Flatworm</name>
    <dbReference type="NCBI Taxonomy" id="53468"/>
    <lineage>
        <taxon>Eukaryota</taxon>
        <taxon>Metazoa</taxon>
        <taxon>Spiralia</taxon>
        <taxon>Lophotrochozoa</taxon>
        <taxon>Platyhelminthes</taxon>
        <taxon>Cestoda</taxon>
        <taxon>Eucestoda</taxon>
        <taxon>Cyclophyllidea</taxon>
        <taxon>Mesocestoididae</taxon>
        <taxon>Mesocestoides</taxon>
    </lineage>
</organism>
<accession>A0A5K3EXW4</accession>
<name>A0A5K3EXW4_MESCO</name>
<sequence length="80" mass="9086">MAALCRHAAVEYSSPSMKMTGTTKQALLTNHKPEPHVRHRPSEFATLAAPLIMYRFSCVSFSGWLPIFLSCHWIAETEFF</sequence>
<dbReference type="WBParaSite" id="MCU_003389-RA">
    <property type="protein sequence ID" value="MCU_003389-RA"/>
    <property type="gene ID" value="MCU_003389"/>
</dbReference>
<evidence type="ECO:0000313" key="1">
    <source>
        <dbReference type="WBParaSite" id="MCU_003389-RA"/>
    </source>
</evidence>